<evidence type="ECO:0000259" key="19">
    <source>
        <dbReference type="Pfam" id="PF13614"/>
    </source>
</evidence>
<name>A0A934IWC3_9HYPH</name>
<accession>A0A934IWC3</accession>
<dbReference type="Pfam" id="PF13807">
    <property type="entry name" value="GNVR"/>
    <property type="match status" value="1"/>
</dbReference>
<evidence type="ECO:0000256" key="13">
    <source>
        <dbReference type="ARBA" id="ARBA00023136"/>
    </source>
</evidence>
<dbReference type="SUPFAM" id="SSF52540">
    <property type="entry name" value="P-loop containing nucleoside triphosphate hydrolases"/>
    <property type="match status" value="1"/>
</dbReference>
<keyword evidence="7 21" id="KW-0808">Transferase</keyword>
<protein>
    <recommendedName>
        <fullName evidence="4">non-specific protein-tyrosine kinase</fullName>
        <ecNumber evidence="4">2.7.10.2</ecNumber>
    </recommendedName>
</protein>
<dbReference type="InterPro" id="IPR003856">
    <property type="entry name" value="LPS_length_determ_N"/>
</dbReference>
<evidence type="ECO:0000313" key="22">
    <source>
        <dbReference type="Proteomes" id="UP000602124"/>
    </source>
</evidence>
<feature type="coiled-coil region" evidence="16">
    <location>
        <begin position="192"/>
        <end position="253"/>
    </location>
</feature>
<dbReference type="Pfam" id="PF02706">
    <property type="entry name" value="Wzz"/>
    <property type="match status" value="1"/>
</dbReference>
<evidence type="ECO:0000256" key="8">
    <source>
        <dbReference type="ARBA" id="ARBA00022692"/>
    </source>
</evidence>
<comment type="catalytic activity">
    <reaction evidence="15">
        <text>L-tyrosyl-[protein] + ATP = O-phospho-L-tyrosyl-[protein] + ADP + H(+)</text>
        <dbReference type="Rhea" id="RHEA:10596"/>
        <dbReference type="Rhea" id="RHEA-COMP:10136"/>
        <dbReference type="Rhea" id="RHEA-COMP:20101"/>
        <dbReference type="ChEBI" id="CHEBI:15378"/>
        <dbReference type="ChEBI" id="CHEBI:30616"/>
        <dbReference type="ChEBI" id="CHEBI:46858"/>
        <dbReference type="ChEBI" id="CHEBI:61978"/>
        <dbReference type="ChEBI" id="CHEBI:456216"/>
        <dbReference type="EC" id="2.7.10.2"/>
    </reaction>
</comment>
<evidence type="ECO:0000256" key="14">
    <source>
        <dbReference type="ARBA" id="ARBA00023137"/>
    </source>
</evidence>
<keyword evidence="9" id="KW-0547">Nucleotide-binding</keyword>
<reference evidence="21" key="1">
    <citation type="submission" date="2020-12" db="EMBL/GenBank/DDBJ databases">
        <title>Devosia sp. MSA67 isolated from Mo River.</title>
        <authorList>
            <person name="Ma F."/>
            <person name="Zi Z."/>
        </authorList>
    </citation>
    <scope>NUCLEOTIDE SEQUENCE</scope>
    <source>
        <strain evidence="21">MSA67</strain>
    </source>
</reference>
<dbReference type="Pfam" id="PF13614">
    <property type="entry name" value="AAA_31"/>
    <property type="match status" value="1"/>
</dbReference>
<keyword evidence="5" id="KW-1003">Cell membrane</keyword>
<evidence type="ECO:0000256" key="2">
    <source>
        <dbReference type="ARBA" id="ARBA00007316"/>
    </source>
</evidence>
<feature type="coiled-coil region" evidence="16">
    <location>
        <begin position="369"/>
        <end position="396"/>
    </location>
</feature>
<feature type="domain" description="Polysaccharide chain length determinant N-terminal" evidence="18">
    <location>
        <begin position="5"/>
        <end position="94"/>
    </location>
</feature>
<comment type="subcellular location">
    <subcellularLocation>
        <location evidence="1">Cell inner membrane</location>
        <topology evidence="1">Multi-pass membrane protein</topology>
    </subcellularLocation>
</comment>
<evidence type="ECO:0000256" key="11">
    <source>
        <dbReference type="ARBA" id="ARBA00022840"/>
    </source>
</evidence>
<evidence type="ECO:0000256" key="10">
    <source>
        <dbReference type="ARBA" id="ARBA00022777"/>
    </source>
</evidence>
<keyword evidence="12 17" id="KW-1133">Transmembrane helix</keyword>
<comment type="similarity">
    <text evidence="3">Belongs to the etk/wzc family.</text>
</comment>
<evidence type="ECO:0000256" key="7">
    <source>
        <dbReference type="ARBA" id="ARBA00022679"/>
    </source>
</evidence>
<keyword evidence="22" id="KW-1185">Reference proteome</keyword>
<comment type="similarity">
    <text evidence="2">Belongs to the CpsD/CapB family.</text>
</comment>
<dbReference type="EC" id="2.7.10.2" evidence="4"/>
<feature type="domain" description="Tyrosine-protein kinase G-rich" evidence="20">
    <location>
        <begin position="364"/>
        <end position="435"/>
    </location>
</feature>
<evidence type="ECO:0000256" key="15">
    <source>
        <dbReference type="ARBA" id="ARBA00051245"/>
    </source>
</evidence>
<dbReference type="PANTHER" id="PTHR32309">
    <property type="entry name" value="TYROSINE-PROTEIN KINASE"/>
    <property type="match status" value="1"/>
</dbReference>
<dbReference type="InterPro" id="IPR032807">
    <property type="entry name" value="GNVR"/>
</dbReference>
<keyword evidence="6" id="KW-0997">Cell inner membrane</keyword>
<evidence type="ECO:0000256" key="12">
    <source>
        <dbReference type="ARBA" id="ARBA00022989"/>
    </source>
</evidence>
<feature type="domain" description="AAA" evidence="19">
    <location>
        <begin position="513"/>
        <end position="638"/>
    </location>
</feature>
<evidence type="ECO:0000256" key="4">
    <source>
        <dbReference type="ARBA" id="ARBA00011903"/>
    </source>
</evidence>
<dbReference type="GO" id="GO:0005524">
    <property type="term" value="F:ATP binding"/>
    <property type="evidence" value="ECO:0007669"/>
    <property type="project" value="UniProtKB-KW"/>
</dbReference>
<gene>
    <name evidence="21" type="ORF">JEQ47_00180</name>
</gene>
<evidence type="ECO:0000313" key="21">
    <source>
        <dbReference type="EMBL" id="MBJ3783119.1"/>
    </source>
</evidence>
<comment type="caution">
    <text evidence="21">The sequence shown here is derived from an EMBL/GenBank/DDBJ whole genome shotgun (WGS) entry which is preliminary data.</text>
</comment>
<evidence type="ECO:0000256" key="3">
    <source>
        <dbReference type="ARBA" id="ARBA00008883"/>
    </source>
</evidence>
<dbReference type="InterPro" id="IPR025669">
    <property type="entry name" value="AAA_dom"/>
</dbReference>
<keyword evidence="8 17" id="KW-0812">Transmembrane</keyword>
<dbReference type="InterPro" id="IPR027417">
    <property type="entry name" value="P-loop_NTPase"/>
</dbReference>
<dbReference type="GO" id="GO:0004715">
    <property type="term" value="F:non-membrane spanning protein tyrosine kinase activity"/>
    <property type="evidence" value="ECO:0007669"/>
    <property type="project" value="UniProtKB-EC"/>
</dbReference>
<dbReference type="Proteomes" id="UP000602124">
    <property type="component" value="Unassembled WGS sequence"/>
</dbReference>
<dbReference type="RefSeq" id="WP_198874373.1">
    <property type="nucleotide sequence ID" value="NZ_JAEKMH010000001.1"/>
</dbReference>
<proteinExistence type="inferred from homology"/>
<keyword evidence="14" id="KW-0829">Tyrosine-protein kinase</keyword>
<evidence type="ECO:0000256" key="9">
    <source>
        <dbReference type="ARBA" id="ARBA00022741"/>
    </source>
</evidence>
<feature type="transmembrane region" description="Helical" evidence="17">
    <location>
        <begin position="21"/>
        <end position="40"/>
    </location>
</feature>
<dbReference type="GO" id="GO:0005886">
    <property type="term" value="C:plasma membrane"/>
    <property type="evidence" value="ECO:0007669"/>
    <property type="project" value="UniProtKB-SubCell"/>
</dbReference>
<evidence type="ECO:0000256" key="6">
    <source>
        <dbReference type="ARBA" id="ARBA00022519"/>
    </source>
</evidence>
<dbReference type="NCBIfam" id="TIGR01007">
    <property type="entry name" value="eps_fam"/>
    <property type="match status" value="1"/>
</dbReference>
<evidence type="ECO:0000259" key="20">
    <source>
        <dbReference type="Pfam" id="PF13807"/>
    </source>
</evidence>
<dbReference type="AlphaFoldDB" id="A0A934IWC3"/>
<evidence type="ECO:0000256" key="16">
    <source>
        <dbReference type="SAM" id="Coils"/>
    </source>
</evidence>
<evidence type="ECO:0000256" key="17">
    <source>
        <dbReference type="SAM" id="Phobius"/>
    </source>
</evidence>
<evidence type="ECO:0000259" key="18">
    <source>
        <dbReference type="Pfam" id="PF02706"/>
    </source>
</evidence>
<keyword evidence="16" id="KW-0175">Coiled coil</keyword>
<dbReference type="InterPro" id="IPR005702">
    <property type="entry name" value="Wzc-like_C"/>
</dbReference>
<evidence type="ECO:0000256" key="1">
    <source>
        <dbReference type="ARBA" id="ARBA00004429"/>
    </source>
</evidence>
<keyword evidence="10" id="KW-0418">Kinase</keyword>
<sequence length="707" mass="76396">MDETEIDLRSIFGLLRRQFRLIVITVIAVVAIAATIAYTLTPSYTSTALILVDPSSKNLLDPDAQVIGGADNARIDSEVELVRSDNILLKVIQDEGLLADREVGVSLGLVPRILAFLRLAEPQLPTADEALNQALNQLRRAILVQRRGLTYLISVQASSVDPAMAARLANAVAEAYIADQLASKVNAALSSRDILQARIAQAREAIVSSENSYDTFISTNINRITQDAGRTDLASMQKQIAQLEAQRAQSSSIATAVQTALGANDLETIVTTLQSEALGELDRQRDELRARLEGTTAGSAGEVDLRSELAALEERMLTTANAEVNALRSSVQQSQTQEDELRQTLRSEVLNSSLSADVLTRLYELQQGSELARSQYQTLLARVQDLEAQANLQQADSRIVSPALAPLTPSFPNKTLILGLAVVAALGLGVALAFLYENLIGGFTSEAQVESVLRIPVATAVPRQRIKNERESLANLMVEEPLSVYSESIRRARAAIEQALRKRTTAPNRPNGKVIMVTSSSPNEGKTTVALSLARSYALSGQKTLLIDCDLRKPSVHRHLNLEPSQGLLDLLSSDSDSAVMIGSILSQDHLTPVTIVVGARRSDLPTDQLLSGPAFRRLIEAAFKSFDVIVLDTPPIGPVVDGLYIAPFADAVLYVVRWASSSQSDVRKSVASLSAATTEGTPIIAVLNQQDGTRSHYSRKYGSYYS</sequence>
<dbReference type="CDD" id="cd05387">
    <property type="entry name" value="BY-kinase"/>
    <property type="match status" value="1"/>
</dbReference>
<organism evidence="21 22">
    <name type="scientific">Devosia sediminis</name>
    <dbReference type="NCBI Taxonomy" id="2798801"/>
    <lineage>
        <taxon>Bacteria</taxon>
        <taxon>Pseudomonadati</taxon>
        <taxon>Pseudomonadota</taxon>
        <taxon>Alphaproteobacteria</taxon>
        <taxon>Hyphomicrobiales</taxon>
        <taxon>Devosiaceae</taxon>
        <taxon>Devosia</taxon>
    </lineage>
</organism>
<keyword evidence="13 17" id="KW-0472">Membrane</keyword>
<dbReference type="InterPro" id="IPR050445">
    <property type="entry name" value="Bact_polysacc_biosynth/exp"/>
</dbReference>
<dbReference type="EMBL" id="JAEKMH010000001">
    <property type="protein sequence ID" value="MBJ3783119.1"/>
    <property type="molecule type" value="Genomic_DNA"/>
</dbReference>
<dbReference type="PANTHER" id="PTHR32309:SF13">
    <property type="entry name" value="FERRIC ENTEROBACTIN TRANSPORT PROTEIN FEPE"/>
    <property type="match status" value="1"/>
</dbReference>
<keyword evidence="11" id="KW-0067">ATP-binding</keyword>
<evidence type="ECO:0000256" key="5">
    <source>
        <dbReference type="ARBA" id="ARBA00022475"/>
    </source>
</evidence>
<dbReference type="Gene3D" id="3.40.50.300">
    <property type="entry name" value="P-loop containing nucleotide triphosphate hydrolases"/>
    <property type="match status" value="1"/>
</dbReference>